<dbReference type="InterPro" id="IPR049142">
    <property type="entry name" value="MS_channel_1st"/>
</dbReference>
<evidence type="ECO:0000256" key="7">
    <source>
        <dbReference type="SAM" id="Phobius"/>
    </source>
</evidence>
<dbReference type="SUPFAM" id="SSF50182">
    <property type="entry name" value="Sm-like ribonucleoproteins"/>
    <property type="match status" value="1"/>
</dbReference>
<feature type="domain" description="Mechanosensitive ion channel transmembrane helices 2/3" evidence="10">
    <location>
        <begin position="203"/>
        <end position="243"/>
    </location>
</feature>
<dbReference type="AlphaFoldDB" id="A0A857JB83"/>
<evidence type="ECO:0000313" key="12">
    <source>
        <dbReference type="Proteomes" id="UP000464787"/>
    </source>
</evidence>
<comment type="similarity">
    <text evidence="2">Belongs to the MscS (TC 1.A.23) family.</text>
</comment>
<dbReference type="Gene3D" id="1.10.287.1260">
    <property type="match status" value="1"/>
</dbReference>
<accession>A0A857JB83</accession>
<keyword evidence="3" id="KW-1003">Cell membrane</keyword>
<dbReference type="RefSeq" id="WP_160555005.1">
    <property type="nucleotide sequence ID" value="NZ_CP047650.1"/>
</dbReference>
<dbReference type="GO" id="GO:0008381">
    <property type="term" value="F:mechanosensitive monoatomic ion channel activity"/>
    <property type="evidence" value="ECO:0007669"/>
    <property type="project" value="UniProtKB-ARBA"/>
</dbReference>
<keyword evidence="5 7" id="KW-1133">Transmembrane helix</keyword>
<dbReference type="InterPro" id="IPR011014">
    <property type="entry name" value="MscS_channel_TM-2"/>
</dbReference>
<feature type="transmembrane region" description="Helical" evidence="7">
    <location>
        <begin position="55"/>
        <end position="71"/>
    </location>
</feature>
<dbReference type="SUPFAM" id="SSF82861">
    <property type="entry name" value="Mechanosensitive channel protein MscS (YggB), transmembrane region"/>
    <property type="match status" value="1"/>
</dbReference>
<evidence type="ECO:0000256" key="5">
    <source>
        <dbReference type="ARBA" id="ARBA00022989"/>
    </source>
</evidence>
<evidence type="ECO:0000259" key="9">
    <source>
        <dbReference type="Pfam" id="PF21082"/>
    </source>
</evidence>
<feature type="transmembrane region" description="Helical" evidence="7">
    <location>
        <begin position="161"/>
        <end position="182"/>
    </location>
</feature>
<dbReference type="InterPro" id="IPR049278">
    <property type="entry name" value="MS_channel_C"/>
</dbReference>
<dbReference type="PANTHER" id="PTHR30347">
    <property type="entry name" value="POTASSIUM CHANNEL RELATED"/>
    <property type="match status" value="1"/>
</dbReference>
<reference evidence="11 12" key="1">
    <citation type="submission" date="2020-01" db="EMBL/GenBank/DDBJ databases">
        <title>Genome sequencing of strain KACC 21265.</title>
        <authorList>
            <person name="Heo J."/>
            <person name="Kim S.-J."/>
            <person name="Kim J.-S."/>
            <person name="Hong S.-B."/>
            <person name="Kwon S.-W."/>
        </authorList>
    </citation>
    <scope>NUCLEOTIDE SEQUENCE [LARGE SCALE GENOMIC DNA]</scope>
    <source>
        <strain evidence="11 12">KACC 21265</strain>
    </source>
</reference>
<dbReference type="SUPFAM" id="SSF82689">
    <property type="entry name" value="Mechanosensitive channel protein MscS (YggB), C-terminal domain"/>
    <property type="match status" value="1"/>
</dbReference>
<evidence type="ECO:0000259" key="10">
    <source>
        <dbReference type="Pfam" id="PF21088"/>
    </source>
</evidence>
<feature type="domain" description="Mechanosensitive ion channel MscS" evidence="8">
    <location>
        <begin position="245"/>
        <end position="310"/>
    </location>
</feature>
<feature type="transmembrane region" description="Helical" evidence="7">
    <location>
        <begin position="16"/>
        <end position="34"/>
    </location>
</feature>
<dbReference type="Pfam" id="PF21088">
    <property type="entry name" value="MS_channel_1st"/>
    <property type="match status" value="1"/>
</dbReference>
<keyword evidence="12" id="KW-1185">Reference proteome</keyword>
<keyword evidence="4 7" id="KW-0812">Transmembrane</keyword>
<evidence type="ECO:0000256" key="1">
    <source>
        <dbReference type="ARBA" id="ARBA00004651"/>
    </source>
</evidence>
<proteinExistence type="inferred from homology"/>
<dbReference type="Pfam" id="PF21082">
    <property type="entry name" value="MS_channel_3rd"/>
    <property type="match status" value="1"/>
</dbReference>
<feature type="transmembrane region" description="Helical" evidence="7">
    <location>
        <begin position="120"/>
        <end position="141"/>
    </location>
</feature>
<dbReference type="Gene3D" id="3.30.70.100">
    <property type="match status" value="1"/>
</dbReference>
<dbReference type="InterPro" id="IPR052702">
    <property type="entry name" value="MscS-like_channel"/>
</dbReference>
<dbReference type="Gene3D" id="2.30.30.60">
    <property type="match status" value="1"/>
</dbReference>
<name>A0A857JB83_9BURK</name>
<comment type="subcellular location">
    <subcellularLocation>
        <location evidence="1">Cell membrane</location>
        <topology evidence="1">Multi-pass membrane protein</topology>
    </subcellularLocation>
</comment>
<organism evidence="11 12">
    <name type="scientific">Xylophilus rhododendri</name>
    <dbReference type="NCBI Taxonomy" id="2697032"/>
    <lineage>
        <taxon>Bacteria</taxon>
        <taxon>Pseudomonadati</taxon>
        <taxon>Pseudomonadota</taxon>
        <taxon>Betaproteobacteria</taxon>
        <taxon>Burkholderiales</taxon>
        <taxon>Xylophilus</taxon>
    </lineage>
</organism>
<sequence length="417" mass="45145">MQALQKLIADFHASDPWLGLLLLALCLAVAWLLAKRLGRGQSQGAASVWFGRHTADGLMFPLLALLLVYAARTGVALYRPAFVLQIAVPVLVSLVVVRLCARVLLSVFPQSPASRLIERFVWWGAWLGAALWVTGLLTPMLAQLEAVSLHFGKTRVDLRTLLEGGLSAGLVLVLTLWVSAAFERRILASSFTDLSLRKAAANVARAVLLLVGLLFVLSTVGVDLTALSVFGGAIGVGLGFGLQKLASNYISGYVMLLERSLHIGDNIRIDSFEGRITDIKTRYTLVRATNGRESIVPNETFITQRVENLSAADLKFRLFTEITVGYDSDVELVRRILAQAAAAQDRVIASPEPVAHLLQFAPDGLMFALNYWIADPAAGQDSVRSAVNLAALAALREAGIELPFPQRVVRMVDTPAN</sequence>
<dbReference type="InterPro" id="IPR023408">
    <property type="entry name" value="MscS_beta-dom_sf"/>
</dbReference>
<dbReference type="InterPro" id="IPR006685">
    <property type="entry name" value="MscS_channel_2nd"/>
</dbReference>
<dbReference type="Proteomes" id="UP000464787">
    <property type="component" value="Chromosome"/>
</dbReference>
<feature type="domain" description="Mechanosensitive ion channel MscS C-terminal" evidence="9">
    <location>
        <begin position="321"/>
        <end position="402"/>
    </location>
</feature>
<feature type="transmembrane region" description="Helical" evidence="7">
    <location>
        <begin position="83"/>
        <end position="108"/>
    </location>
</feature>
<dbReference type="InterPro" id="IPR010920">
    <property type="entry name" value="LSM_dom_sf"/>
</dbReference>
<evidence type="ECO:0000256" key="6">
    <source>
        <dbReference type="ARBA" id="ARBA00023136"/>
    </source>
</evidence>
<evidence type="ECO:0000313" key="11">
    <source>
        <dbReference type="EMBL" id="QHJ01197.1"/>
    </source>
</evidence>
<dbReference type="EMBL" id="CP047650">
    <property type="protein sequence ID" value="QHJ01197.1"/>
    <property type="molecule type" value="Genomic_DNA"/>
</dbReference>
<evidence type="ECO:0000256" key="2">
    <source>
        <dbReference type="ARBA" id="ARBA00008017"/>
    </source>
</evidence>
<dbReference type="GO" id="GO:0005886">
    <property type="term" value="C:plasma membrane"/>
    <property type="evidence" value="ECO:0007669"/>
    <property type="project" value="UniProtKB-SubCell"/>
</dbReference>
<dbReference type="PANTHER" id="PTHR30347:SF1">
    <property type="entry name" value="MECHANOSENSITIVE CHANNEL MSCK"/>
    <property type="match status" value="1"/>
</dbReference>
<feature type="transmembrane region" description="Helical" evidence="7">
    <location>
        <begin position="203"/>
        <end position="220"/>
    </location>
</feature>
<dbReference type="InterPro" id="IPR011066">
    <property type="entry name" value="MscS_channel_C_sf"/>
</dbReference>
<evidence type="ECO:0000259" key="8">
    <source>
        <dbReference type="Pfam" id="PF00924"/>
    </source>
</evidence>
<dbReference type="Pfam" id="PF00924">
    <property type="entry name" value="MS_channel_2nd"/>
    <property type="match status" value="1"/>
</dbReference>
<keyword evidence="6 7" id="KW-0472">Membrane</keyword>
<evidence type="ECO:0000256" key="4">
    <source>
        <dbReference type="ARBA" id="ARBA00022692"/>
    </source>
</evidence>
<protein>
    <submittedName>
        <fullName evidence="11">Mechanosensitive ion channel</fullName>
    </submittedName>
</protein>
<gene>
    <name evidence="11" type="ORF">GT347_26330</name>
</gene>
<evidence type="ECO:0000256" key="3">
    <source>
        <dbReference type="ARBA" id="ARBA00022475"/>
    </source>
</evidence>
<dbReference type="KEGG" id="xyk:GT347_26330"/>